<name>A0AAW0K1C7_MYOGA</name>
<proteinExistence type="predicted"/>
<dbReference type="AlphaFoldDB" id="A0AAW0K1C7"/>
<evidence type="ECO:0000313" key="1">
    <source>
        <dbReference type="EMBL" id="KAK7832738.1"/>
    </source>
</evidence>
<comment type="caution">
    <text evidence="1">The sequence shown here is derived from an EMBL/GenBank/DDBJ whole genome shotgun (WGS) entry which is preliminary data.</text>
</comment>
<gene>
    <name evidence="1" type="ORF">U0070_026934</name>
</gene>
<dbReference type="EMBL" id="JBBHLL010000009">
    <property type="protein sequence ID" value="KAK7832738.1"/>
    <property type="molecule type" value="Genomic_DNA"/>
</dbReference>
<organism evidence="1 2">
    <name type="scientific">Myodes glareolus</name>
    <name type="common">Bank vole</name>
    <name type="synonym">Clethrionomys glareolus</name>
    <dbReference type="NCBI Taxonomy" id="447135"/>
    <lineage>
        <taxon>Eukaryota</taxon>
        <taxon>Metazoa</taxon>
        <taxon>Chordata</taxon>
        <taxon>Craniata</taxon>
        <taxon>Vertebrata</taxon>
        <taxon>Euteleostomi</taxon>
        <taxon>Mammalia</taxon>
        <taxon>Eutheria</taxon>
        <taxon>Euarchontoglires</taxon>
        <taxon>Glires</taxon>
        <taxon>Rodentia</taxon>
        <taxon>Myomorpha</taxon>
        <taxon>Muroidea</taxon>
        <taxon>Cricetidae</taxon>
        <taxon>Arvicolinae</taxon>
        <taxon>Myodes</taxon>
    </lineage>
</organism>
<evidence type="ECO:0000313" key="2">
    <source>
        <dbReference type="Proteomes" id="UP001488838"/>
    </source>
</evidence>
<reference evidence="1 2" key="1">
    <citation type="journal article" date="2023" name="bioRxiv">
        <title>Conserved and derived expression patterns and positive selection on dental genes reveal complex evolutionary context of ever-growing rodent molars.</title>
        <authorList>
            <person name="Calamari Z.T."/>
            <person name="Song A."/>
            <person name="Cohen E."/>
            <person name="Akter M."/>
            <person name="Roy R.D."/>
            <person name="Hallikas O."/>
            <person name="Christensen M.M."/>
            <person name="Li P."/>
            <person name="Marangoni P."/>
            <person name="Jernvall J."/>
            <person name="Klein O.D."/>
        </authorList>
    </citation>
    <scope>NUCLEOTIDE SEQUENCE [LARGE SCALE GENOMIC DNA]</scope>
    <source>
        <strain evidence="1">V071</strain>
    </source>
</reference>
<sequence>MLSEWWLSVLGGDSSGVMAVRERKRTLLDPWQPPETSGSLSVQGQVAPTQMGKQTLRNFTTAKRIKLLWADGHRDGTRVRSSQISCLHEVNISREKIILWAREAVNTFSAVKGP</sequence>
<protein>
    <submittedName>
        <fullName evidence="1">Uncharacterized protein</fullName>
    </submittedName>
</protein>
<dbReference type="Proteomes" id="UP001488838">
    <property type="component" value="Unassembled WGS sequence"/>
</dbReference>
<keyword evidence="2" id="KW-1185">Reference proteome</keyword>
<accession>A0AAW0K1C7</accession>